<name>A0A316FCJ3_9ACTN</name>
<organism evidence="2 3">
    <name type="scientific">Actinoplanes xinjiangensis</name>
    <dbReference type="NCBI Taxonomy" id="512350"/>
    <lineage>
        <taxon>Bacteria</taxon>
        <taxon>Bacillati</taxon>
        <taxon>Actinomycetota</taxon>
        <taxon>Actinomycetes</taxon>
        <taxon>Micromonosporales</taxon>
        <taxon>Micromonosporaceae</taxon>
        <taxon>Actinoplanes</taxon>
    </lineage>
</organism>
<protein>
    <submittedName>
        <fullName evidence="2">Uncharacterized protein</fullName>
    </submittedName>
</protein>
<gene>
    <name evidence="2" type="ORF">BC793_111170</name>
</gene>
<evidence type="ECO:0000256" key="1">
    <source>
        <dbReference type="SAM" id="MobiDB-lite"/>
    </source>
</evidence>
<feature type="region of interest" description="Disordered" evidence="1">
    <location>
        <begin position="1"/>
        <end position="42"/>
    </location>
</feature>
<dbReference type="RefSeq" id="WP_275416259.1">
    <property type="nucleotide sequence ID" value="NZ_BONA01000061.1"/>
</dbReference>
<evidence type="ECO:0000313" key="2">
    <source>
        <dbReference type="EMBL" id="PWK45196.1"/>
    </source>
</evidence>
<reference evidence="2 3" key="1">
    <citation type="submission" date="2018-05" db="EMBL/GenBank/DDBJ databases">
        <title>Genomic Encyclopedia of Archaeal and Bacterial Type Strains, Phase II (KMG-II): from individual species to whole genera.</title>
        <authorList>
            <person name="Goeker M."/>
        </authorList>
    </citation>
    <scope>NUCLEOTIDE SEQUENCE [LARGE SCALE GENOMIC DNA]</scope>
    <source>
        <strain evidence="2 3">DSM 45184</strain>
    </source>
</reference>
<sequence>MRDVAEINTTQPRDWKPTEEQVRRAERNDAYPPAGKRVAAAR</sequence>
<comment type="caution">
    <text evidence="2">The sequence shown here is derived from an EMBL/GenBank/DDBJ whole genome shotgun (WGS) entry which is preliminary data.</text>
</comment>
<dbReference type="AlphaFoldDB" id="A0A316FCJ3"/>
<dbReference type="EMBL" id="QGGR01000011">
    <property type="protein sequence ID" value="PWK45196.1"/>
    <property type="molecule type" value="Genomic_DNA"/>
</dbReference>
<evidence type="ECO:0000313" key="3">
    <source>
        <dbReference type="Proteomes" id="UP000245697"/>
    </source>
</evidence>
<dbReference type="Proteomes" id="UP000245697">
    <property type="component" value="Unassembled WGS sequence"/>
</dbReference>
<keyword evidence="3" id="KW-1185">Reference proteome</keyword>
<accession>A0A316FCJ3</accession>
<feature type="compositionally biased region" description="Basic and acidic residues" evidence="1">
    <location>
        <begin position="13"/>
        <end position="29"/>
    </location>
</feature>
<proteinExistence type="predicted"/>